<proteinExistence type="predicted"/>
<dbReference type="RefSeq" id="XP_025547310.1">
    <property type="nucleotide sequence ID" value="XM_025690678.1"/>
</dbReference>
<sequence length="88" mass="9953">MRARRGIPVAGWIPLPILPLPPPSSCSSAMRWLHRDRDLTVETFSSRDRGNGRSHASHWGITGRQVCGSLHPIKVQRREKPRLMIPLP</sequence>
<dbReference type="EMBL" id="KZ824318">
    <property type="protein sequence ID" value="RAL08156.1"/>
    <property type="molecule type" value="Genomic_DNA"/>
</dbReference>
<organism evidence="1 2">
    <name type="scientific">Aspergillus homomorphus (strain CBS 101889)</name>
    <dbReference type="NCBI Taxonomy" id="1450537"/>
    <lineage>
        <taxon>Eukaryota</taxon>
        <taxon>Fungi</taxon>
        <taxon>Dikarya</taxon>
        <taxon>Ascomycota</taxon>
        <taxon>Pezizomycotina</taxon>
        <taxon>Eurotiomycetes</taxon>
        <taxon>Eurotiomycetidae</taxon>
        <taxon>Eurotiales</taxon>
        <taxon>Aspergillaceae</taxon>
        <taxon>Aspergillus</taxon>
        <taxon>Aspergillus subgen. Circumdati</taxon>
    </lineage>
</organism>
<dbReference type="Proteomes" id="UP000248961">
    <property type="component" value="Unassembled WGS sequence"/>
</dbReference>
<protein>
    <submittedName>
        <fullName evidence="1">Uncharacterized protein</fullName>
    </submittedName>
</protein>
<reference evidence="1 2" key="1">
    <citation type="submission" date="2018-02" db="EMBL/GenBank/DDBJ databases">
        <title>The genomes of Aspergillus section Nigri reveals drivers in fungal speciation.</title>
        <authorList>
            <consortium name="DOE Joint Genome Institute"/>
            <person name="Vesth T.C."/>
            <person name="Nybo J."/>
            <person name="Theobald S."/>
            <person name="Brandl J."/>
            <person name="Frisvad J.C."/>
            <person name="Nielsen K.F."/>
            <person name="Lyhne E.K."/>
            <person name="Kogle M.E."/>
            <person name="Kuo A."/>
            <person name="Riley R."/>
            <person name="Clum A."/>
            <person name="Nolan M."/>
            <person name="Lipzen A."/>
            <person name="Salamov A."/>
            <person name="Henrissat B."/>
            <person name="Wiebenga A."/>
            <person name="De vries R.P."/>
            <person name="Grigoriev I.V."/>
            <person name="Mortensen U.H."/>
            <person name="Andersen M.R."/>
            <person name="Baker S.E."/>
        </authorList>
    </citation>
    <scope>NUCLEOTIDE SEQUENCE [LARGE SCALE GENOMIC DNA]</scope>
    <source>
        <strain evidence="1 2">CBS 101889</strain>
    </source>
</reference>
<evidence type="ECO:0000313" key="2">
    <source>
        <dbReference type="Proteomes" id="UP000248961"/>
    </source>
</evidence>
<name>A0A395HKL8_ASPHC</name>
<dbReference type="VEuPathDB" id="FungiDB:BO97DRAFT_225272"/>
<accession>A0A395HKL8</accession>
<evidence type="ECO:0000313" key="1">
    <source>
        <dbReference type="EMBL" id="RAL08156.1"/>
    </source>
</evidence>
<dbReference type="GeneID" id="37194967"/>
<gene>
    <name evidence="1" type="ORF">BO97DRAFT_225272</name>
</gene>
<dbReference type="AlphaFoldDB" id="A0A395HKL8"/>
<keyword evidence="2" id="KW-1185">Reference proteome</keyword>